<organism evidence="1 2">
    <name type="scientific">Alosa alosa</name>
    <name type="common">allis shad</name>
    <dbReference type="NCBI Taxonomy" id="278164"/>
    <lineage>
        <taxon>Eukaryota</taxon>
        <taxon>Metazoa</taxon>
        <taxon>Chordata</taxon>
        <taxon>Craniata</taxon>
        <taxon>Vertebrata</taxon>
        <taxon>Euteleostomi</taxon>
        <taxon>Actinopterygii</taxon>
        <taxon>Neopterygii</taxon>
        <taxon>Teleostei</taxon>
        <taxon>Clupei</taxon>
        <taxon>Clupeiformes</taxon>
        <taxon>Clupeoidei</taxon>
        <taxon>Clupeidae</taxon>
        <taxon>Alosa</taxon>
    </lineage>
</organism>
<gene>
    <name evidence="1" type="ORF">AALO_G00114880</name>
</gene>
<accession>A0AAV6GPX8</accession>
<proteinExistence type="predicted"/>
<evidence type="ECO:0000313" key="1">
    <source>
        <dbReference type="EMBL" id="KAG5277204.1"/>
    </source>
</evidence>
<dbReference type="PANTHER" id="PTHR32122:SF1">
    <property type="entry name" value="TATA BOX-BINDING PROTEIN-ASSOCIATED FACTOR RNA POLYMERASE I SUBUNIT A"/>
    <property type="match status" value="1"/>
</dbReference>
<dbReference type="Pfam" id="PF14929">
    <property type="entry name" value="TAF1_subA"/>
    <property type="match status" value="1"/>
</dbReference>
<evidence type="ECO:0000313" key="2">
    <source>
        <dbReference type="Proteomes" id="UP000823561"/>
    </source>
</evidence>
<comment type="caution">
    <text evidence="1">The sequence shown here is derived from an EMBL/GenBank/DDBJ whole genome shotgun (WGS) entry which is preliminary data.</text>
</comment>
<dbReference type="EMBL" id="JADWDJ010000008">
    <property type="protein sequence ID" value="KAG5277204.1"/>
    <property type="molecule type" value="Genomic_DNA"/>
</dbReference>
<dbReference type="PANTHER" id="PTHR32122">
    <property type="entry name" value="TATA BOX-BINDING PROTEIN ASSOCIATED FACTOR RNA POLYMERASE I SUBUNIT A"/>
    <property type="match status" value="1"/>
</dbReference>
<name>A0AAV6GPX8_9TELE</name>
<dbReference type="AlphaFoldDB" id="A0AAV6GPX8"/>
<evidence type="ECO:0008006" key="3">
    <source>
        <dbReference type="Google" id="ProtNLM"/>
    </source>
</evidence>
<sequence length="431" mass="50258">MDDIEVELNVAGADESDDDTWGRGTVKLTPSLLLPPAVFPERSNMSGFHKTIKLCLLAIKDAMLHHRWEDAAKYISYYTQALEDTSTGNQLMSPEIMWRLGCEILHHHPNSKPEDIIDLYERMKNFGVKNFAKISLDHAFHLLKNGQLEEAKRQLSVAESWRYGKQSAAQSQDLTLIRVYRGFLDYITWNHRRSLGEEADHNGDGSNPEMHSYFRQASVTLQEVIRSPGIWDSFVLAYVEMLEFYNDKEGAEKVLKDYAYDKAFPANPNAHVYLYEFLRRNNAPKRKLMEVLEILQALVPSHKLMLQYCFFLLNSGDDDDDDDDYDYKIQRALQVIMDLLEYISWKQNPYAWKCLWDVIVSLLKRHRGDVLAQEWHKRKELWMPLHFRTYHARQDARVDQDLLMLKILVVPNLAGKDAEYRRAAKLLTDNA</sequence>
<dbReference type="InterPro" id="IPR052669">
    <property type="entry name" value="SL1/TIF-IB_Component"/>
</dbReference>
<dbReference type="InterPro" id="IPR039495">
    <property type="entry name" value="TAF1A"/>
</dbReference>
<keyword evidence="2" id="KW-1185">Reference proteome</keyword>
<reference evidence="1" key="1">
    <citation type="submission" date="2020-10" db="EMBL/GenBank/DDBJ databases">
        <title>Chromosome-scale genome assembly of the Allis shad, Alosa alosa.</title>
        <authorList>
            <person name="Margot Z."/>
            <person name="Christophe K."/>
            <person name="Cabau C."/>
            <person name="Louis A."/>
            <person name="Berthelot C."/>
            <person name="Parey E."/>
            <person name="Roest Crollius H."/>
            <person name="Montfort J."/>
            <person name="Robinson-Rechavi M."/>
            <person name="Bucao C."/>
            <person name="Bouchez O."/>
            <person name="Gislard M."/>
            <person name="Lluch J."/>
            <person name="Milhes M."/>
            <person name="Lampietro C."/>
            <person name="Lopez Roques C."/>
            <person name="Donnadieu C."/>
            <person name="Braasch I."/>
            <person name="Desvignes T."/>
            <person name="Postlethwait J."/>
            <person name="Bobe J."/>
            <person name="Guiguen Y."/>
        </authorList>
    </citation>
    <scope>NUCLEOTIDE SEQUENCE</scope>
    <source>
        <strain evidence="1">M-15738</strain>
        <tissue evidence="1">Blood</tissue>
    </source>
</reference>
<dbReference type="GO" id="GO:0006360">
    <property type="term" value="P:transcription by RNA polymerase I"/>
    <property type="evidence" value="ECO:0007669"/>
    <property type="project" value="InterPro"/>
</dbReference>
<protein>
    <recommendedName>
        <fullName evidence="3">TATA box-binding protein-associated factor RNA polymerase I subunit A</fullName>
    </recommendedName>
</protein>
<dbReference type="Proteomes" id="UP000823561">
    <property type="component" value="Chromosome 8"/>
</dbReference>
<dbReference type="GO" id="GO:0000120">
    <property type="term" value="C:RNA polymerase I transcription regulator complex"/>
    <property type="evidence" value="ECO:0007669"/>
    <property type="project" value="InterPro"/>
</dbReference>